<protein>
    <recommendedName>
        <fullName evidence="4">DUF106 domain-containing protein</fullName>
    </recommendedName>
</protein>
<dbReference type="AlphaFoldDB" id="A0A7W0HM63"/>
<feature type="transmembrane region" description="Helical" evidence="1">
    <location>
        <begin position="158"/>
        <end position="180"/>
    </location>
</feature>
<feature type="transmembrane region" description="Helical" evidence="1">
    <location>
        <begin position="111"/>
        <end position="131"/>
    </location>
</feature>
<evidence type="ECO:0000256" key="1">
    <source>
        <dbReference type="SAM" id="Phobius"/>
    </source>
</evidence>
<sequence length="198" mass="22796">MMDTLWMFIVTMVQHGQQGLNILFGPLHMLGPTAAVAGIAVLTAAVTRVFGKKFKTKRYKELEQEFYYWYDVKQQALQLKDADPEKAKQLGRNIDQGHLNKVYYDFFFEGFLKNLLTMYIPLFLMLGYVNATYAPEALEAMTGKSHLFILPWFNGQQYPIGAVFWFVCCVLFFYVAAFVIRIRLEKKQNSTASAEKAV</sequence>
<dbReference type="Proteomes" id="UP000525298">
    <property type="component" value="Unassembled WGS sequence"/>
</dbReference>
<accession>A0A7W0HM63</accession>
<proteinExistence type="predicted"/>
<evidence type="ECO:0000313" key="3">
    <source>
        <dbReference type="Proteomes" id="UP000525298"/>
    </source>
</evidence>
<evidence type="ECO:0008006" key="4">
    <source>
        <dbReference type="Google" id="ProtNLM"/>
    </source>
</evidence>
<dbReference type="RefSeq" id="WP_181552658.1">
    <property type="nucleotide sequence ID" value="NZ_JACDUS010000015.1"/>
</dbReference>
<keyword evidence="3" id="KW-1185">Reference proteome</keyword>
<gene>
    <name evidence="2" type="ORF">HNR65_003397</name>
</gene>
<keyword evidence="1" id="KW-0812">Transmembrane</keyword>
<keyword evidence="1" id="KW-1133">Transmembrane helix</keyword>
<name>A0A7W0HM63_9BACT</name>
<comment type="caution">
    <text evidence="2">The sequence shown here is derived from an EMBL/GenBank/DDBJ whole genome shotgun (WGS) entry which is preliminary data.</text>
</comment>
<keyword evidence="1" id="KW-0472">Membrane</keyword>
<dbReference type="EMBL" id="JACDUS010000015">
    <property type="protein sequence ID" value="MBA2883040.1"/>
    <property type="molecule type" value="Genomic_DNA"/>
</dbReference>
<feature type="transmembrane region" description="Helical" evidence="1">
    <location>
        <begin position="29"/>
        <end position="50"/>
    </location>
</feature>
<evidence type="ECO:0000313" key="2">
    <source>
        <dbReference type="EMBL" id="MBA2883040.1"/>
    </source>
</evidence>
<reference evidence="2 3" key="1">
    <citation type="submission" date="2020-07" db="EMBL/GenBank/DDBJ databases">
        <title>Genomic Encyclopedia of Type Strains, Phase IV (KMG-IV): sequencing the most valuable type-strain genomes for metagenomic binning, comparative biology and taxonomic classification.</title>
        <authorList>
            <person name="Goeker M."/>
        </authorList>
    </citation>
    <scope>NUCLEOTIDE SEQUENCE [LARGE SCALE GENOMIC DNA]</scope>
    <source>
        <strain evidence="2 3">DSM 17721</strain>
    </source>
</reference>
<organism evidence="2 3">
    <name type="scientific">Desulfosalsimonas propionicica</name>
    <dbReference type="NCBI Taxonomy" id="332175"/>
    <lineage>
        <taxon>Bacteria</taxon>
        <taxon>Pseudomonadati</taxon>
        <taxon>Thermodesulfobacteriota</taxon>
        <taxon>Desulfobacteria</taxon>
        <taxon>Desulfobacterales</taxon>
        <taxon>Desulfosalsimonadaceae</taxon>
        <taxon>Desulfosalsimonas</taxon>
    </lineage>
</organism>